<keyword evidence="4" id="KW-0804">Transcription</keyword>
<dbReference type="PROSITE" id="PS00463">
    <property type="entry name" value="ZN2_CY6_FUNGAL_1"/>
    <property type="match status" value="1"/>
</dbReference>
<dbReference type="PROSITE" id="PS50048">
    <property type="entry name" value="ZN2_CY6_FUNGAL_2"/>
    <property type="match status" value="1"/>
</dbReference>
<feature type="compositionally biased region" description="Polar residues" evidence="6">
    <location>
        <begin position="1"/>
        <end position="12"/>
    </location>
</feature>
<evidence type="ECO:0000256" key="2">
    <source>
        <dbReference type="ARBA" id="ARBA00023015"/>
    </source>
</evidence>
<evidence type="ECO:0000256" key="5">
    <source>
        <dbReference type="ARBA" id="ARBA00023242"/>
    </source>
</evidence>
<dbReference type="GO" id="GO:0005634">
    <property type="term" value="C:nucleus"/>
    <property type="evidence" value="ECO:0007669"/>
    <property type="project" value="UniProtKB-SubCell"/>
</dbReference>
<dbReference type="InterPro" id="IPR050613">
    <property type="entry name" value="Sec_Metabolite_Reg"/>
</dbReference>
<evidence type="ECO:0000256" key="1">
    <source>
        <dbReference type="ARBA" id="ARBA00004123"/>
    </source>
</evidence>
<dbReference type="SMART" id="SM00066">
    <property type="entry name" value="GAL4"/>
    <property type="match status" value="1"/>
</dbReference>
<dbReference type="InterPro" id="IPR036864">
    <property type="entry name" value="Zn2-C6_fun-type_DNA-bd_sf"/>
</dbReference>
<sequence>MSPNVNMTTQPHTPNPPPDRPKKGKDKKIFSCHSCRRRKLKCDRFDPCGACQVRGEGDRCAWEEGQRPERHRCESLENLPKMISNLGKEVQELKLLNSSLMEKFHGKGGDGVAETLALMTPDVRPPSNGGISCDSNSRWGLQPSDIHQWTSYQLMALLPASPLLRGLVSHYIFSSASLTGFIDIHQIIGDVEEVEHLRQGFDMCQAPKTLEVKLSRILACASLAAVDLDPAKAQELGIEVSEIDALVRDLYRKARMLITPADGDTVPTTSSSNTTTSTLARNAIHNSLDEPSNNGVMSHTPPPTRYDPTLLGVVSIKILLLLTARSFATPSEYLKLHLDAISSAVDASLDSAGSAGMSPAKNEWCWQLWSTLCVMDWTSPGIYHHGSYFIRPEMLRDPPSPSPVTDDDHGTTLDRLRQTRHYLEYALALAHLARRAEDCILRPGPVPPSQAADLCAELDTLDHNLSFYHLLGSAGSRSEGRDSPSSGRSTWPGGEGSEHLARRTPQVQKMHLSLELGLIRFKLFRHETFHLLHEASTAAPLRLMCLDACMDACILVLAQCRRLGNGDGIVDQVPDIFEVAKRPCTGSLRRVLQPASAAALIGQVLLHESQSADGMGILARADHPPPPGREFFAFAGGAENNWASTARLSGEKVGVLQWHVNTVLSLLEAMQGTSSLARSKLSLHMQCM</sequence>
<feature type="region of interest" description="Disordered" evidence="6">
    <location>
        <begin position="1"/>
        <end position="27"/>
    </location>
</feature>
<dbReference type="PANTHER" id="PTHR31001">
    <property type="entry name" value="UNCHARACTERIZED TRANSCRIPTIONAL REGULATORY PROTEIN"/>
    <property type="match status" value="1"/>
</dbReference>
<dbReference type="EMBL" id="MDYM01000001">
    <property type="protein sequence ID" value="OQD70799.1"/>
    <property type="molecule type" value="Genomic_DNA"/>
</dbReference>
<dbReference type="CDD" id="cd12148">
    <property type="entry name" value="fungal_TF_MHR"/>
    <property type="match status" value="1"/>
</dbReference>
<dbReference type="AlphaFoldDB" id="A0A1V6P1I6"/>
<evidence type="ECO:0000256" key="3">
    <source>
        <dbReference type="ARBA" id="ARBA00023125"/>
    </source>
</evidence>
<dbReference type="Pfam" id="PF00172">
    <property type="entry name" value="Zn_clus"/>
    <property type="match status" value="1"/>
</dbReference>
<comment type="caution">
    <text evidence="8">The sequence shown here is derived from an EMBL/GenBank/DDBJ whole genome shotgun (WGS) entry which is preliminary data.</text>
</comment>
<evidence type="ECO:0000313" key="8">
    <source>
        <dbReference type="EMBL" id="OQD70799.1"/>
    </source>
</evidence>
<dbReference type="OrthoDB" id="5344325at2759"/>
<keyword evidence="9" id="KW-1185">Reference proteome</keyword>
<dbReference type="SUPFAM" id="SSF57701">
    <property type="entry name" value="Zn2/Cys6 DNA-binding domain"/>
    <property type="match status" value="1"/>
</dbReference>
<proteinExistence type="predicted"/>
<organism evidence="8 9">
    <name type="scientific">Penicillium polonicum</name>
    <dbReference type="NCBI Taxonomy" id="60169"/>
    <lineage>
        <taxon>Eukaryota</taxon>
        <taxon>Fungi</taxon>
        <taxon>Dikarya</taxon>
        <taxon>Ascomycota</taxon>
        <taxon>Pezizomycotina</taxon>
        <taxon>Eurotiomycetes</taxon>
        <taxon>Eurotiomycetidae</taxon>
        <taxon>Eurotiales</taxon>
        <taxon>Aspergillaceae</taxon>
        <taxon>Penicillium</taxon>
    </lineage>
</organism>
<comment type="subcellular location">
    <subcellularLocation>
        <location evidence="1">Nucleus</location>
    </subcellularLocation>
</comment>
<dbReference type="InterPro" id="IPR001138">
    <property type="entry name" value="Zn2Cys6_DnaBD"/>
</dbReference>
<gene>
    <name evidence="8" type="ORF">PENPOL_c001G03118</name>
</gene>
<dbReference type="GO" id="GO:0003677">
    <property type="term" value="F:DNA binding"/>
    <property type="evidence" value="ECO:0007669"/>
    <property type="project" value="UniProtKB-KW"/>
</dbReference>
<dbReference type="Gene3D" id="4.10.240.10">
    <property type="entry name" value="Zn(2)-C6 fungal-type DNA-binding domain"/>
    <property type="match status" value="1"/>
</dbReference>
<dbReference type="Proteomes" id="UP000191408">
    <property type="component" value="Unassembled WGS sequence"/>
</dbReference>
<dbReference type="GO" id="GO:0008270">
    <property type="term" value="F:zinc ion binding"/>
    <property type="evidence" value="ECO:0007669"/>
    <property type="project" value="InterPro"/>
</dbReference>
<evidence type="ECO:0000256" key="4">
    <source>
        <dbReference type="ARBA" id="ARBA00023163"/>
    </source>
</evidence>
<dbReference type="STRING" id="60169.A0A1V6P1I6"/>
<evidence type="ECO:0000313" key="9">
    <source>
        <dbReference type="Proteomes" id="UP000191408"/>
    </source>
</evidence>
<keyword evidence="5" id="KW-0539">Nucleus</keyword>
<keyword evidence="3" id="KW-0238">DNA-binding</keyword>
<reference evidence="9" key="1">
    <citation type="journal article" date="2017" name="Nat. Microbiol.">
        <title>Global analysis of biosynthetic gene clusters reveals vast potential of secondary metabolite production in Penicillium species.</title>
        <authorList>
            <person name="Nielsen J.C."/>
            <person name="Grijseels S."/>
            <person name="Prigent S."/>
            <person name="Ji B."/>
            <person name="Dainat J."/>
            <person name="Nielsen K.F."/>
            <person name="Frisvad J.C."/>
            <person name="Workman M."/>
            <person name="Nielsen J."/>
        </authorList>
    </citation>
    <scope>NUCLEOTIDE SEQUENCE [LARGE SCALE GENOMIC DNA]</scope>
    <source>
        <strain evidence="9">IBT 4502</strain>
    </source>
</reference>
<keyword evidence="2" id="KW-0805">Transcription regulation</keyword>
<accession>A0A1V6P1I6</accession>
<evidence type="ECO:0000259" key="7">
    <source>
        <dbReference type="PROSITE" id="PS50048"/>
    </source>
</evidence>
<dbReference type="GO" id="GO:0000981">
    <property type="term" value="F:DNA-binding transcription factor activity, RNA polymerase II-specific"/>
    <property type="evidence" value="ECO:0007669"/>
    <property type="project" value="InterPro"/>
</dbReference>
<dbReference type="CDD" id="cd00067">
    <property type="entry name" value="GAL4"/>
    <property type="match status" value="1"/>
</dbReference>
<feature type="domain" description="Zn(2)-C6 fungal-type" evidence="7">
    <location>
        <begin position="31"/>
        <end position="62"/>
    </location>
</feature>
<evidence type="ECO:0000256" key="6">
    <source>
        <dbReference type="SAM" id="MobiDB-lite"/>
    </source>
</evidence>
<name>A0A1V6P1I6_PENPO</name>
<dbReference type="PANTHER" id="PTHR31001:SF90">
    <property type="entry name" value="CENTROMERE DNA-BINDING PROTEIN COMPLEX CBF3 SUBUNIT B"/>
    <property type="match status" value="1"/>
</dbReference>
<feature type="region of interest" description="Disordered" evidence="6">
    <location>
        <begin position="474"/>
        <end position="503"/>
    </location>
</feature>
<protein>
    <recommendedName>
        <fullName evidence="7">Zn(2)-C6 fungal-type domain-containing protein</fullName>
    </recommendedName>
</protein>